<dbReference type="InterPro" id="IPR005829">
    <property type="entry name" value="Sugar_transporter_CS"/>
</dbReference>
<dbReference type="SUPFAM" id="SSF103473">
    <property type="entry name" value="MFS general substrate transporter"/>
    <property type="match status" value="1"/>
</dbReference>
<keyword evidence="6 8" id="KW-0472">Membrane</keyword>
<organism evidence="10">
    <name type="scientific">Talaromyces marneffei PM1</name>
    <dbReference type="NCBI Taxonomy" id="1077442"/>
    <lineage>
        <taxon>Eukaryota</taxon>
        <taxon>Fungi</taxon>
        <taxon>Dikarya</taxon>
        <taxon>Ascomycota</taxon>
        <taxon>Pezizomycotina</taxon>
        <taxon>Eurotiomycetes</taxon>
        <taxon>Eurotiomycetidae</taxon>
        <taxon>Eurotiales</taxon>
        <taxon>Trichocomaceae</taxon>
        <taxon>Talaromyces</taxon>
        <taxon>Talaromyces sect. Talaromyces</taxon>
    </lineage>
</organism>
<dbReference type="InterPro" id="IPR020846">
    <property type="entry name" value="MFS_dom"/>
</dbReference>
<feature type="transmembrane region" description="Helical" evidence="8">
    <location>
        <begin position="490"/>
        <end position="510"/>
    </location>
</feature>
<evidence type="ECO:0000313" key="10">
    <source>
        <dbReference type="EMBL" id="KFX48969.1"/>
    </source>
</evidence>
<gene>
    <name evidence="10" type="ORF">GQ26_0100280</name>
</gene>
<evidence type="ECO:0000256" key="7">
    <source>
        <dbReference type="RuleBase" id="RU003346"/>
    </source>
</evidence>
<evidence type="ECO:0000256" key="4">
    <source>
        <dbReference type="ARBA" id="ARBA00022692"/>
    </source>
</evidence>
<dbReference type="GO" id="GO:0022857">
    <property type="term" value="F:transmembrane transporter activity"/>
    <property type="evidence" value="ECO:0007669"/>
    <property type="project" value="InterPro"/>
</dbReference>
<feature type="transmembrane region" description="Helical" evidence="8">
    <location>
        <begin position="428"/>
        <end position="448"/>
    </location>
</feature>
<evidence type="ECO:0000256" key="2">
    <source>
        <dbReference type="ARBA" id="ARBA00010992"/>
    </source>
</evidence>
<feature type="transmembrane region" description="Helical" evidence="8">
    <location>
        <begin position="522"/>
        <end position="542"/>
    </location>
</feature>
<feature type="domain" description="Major facilitator superfamily (MFS) profile" evidence="9">
    <location>
        <begin position="135"/>
        <end position="577"/>
    </location>
</feature>
<dbReference type="PRINTS" id="PR00171">
    <property type="entry name" value="SUGRTRNSPORT"/>
</dbReference>
<feature type="transmembrane region" description="Helical" evidence="8">
    <location>
        <begin position="297"/>
        <end position="320"/>
    </location>
</feature>
<feature type="transmembrane region" description="Helical" evidence="8">
    <location>
        <begin position="391"/>
        <end position="416"/>
    </location>
</feature>
<evidence type="ECO:0000259" key="9">
    <source>
        <dbReference type="PROSITE" id="PS50850"/>
    </source>
</evidence>
<reference evidence="10" key="1">
    <citation type="journal article" date="2014" name="PLoS Genet.">
        <title>Signature Gene Expression Reveals Novel Clues to the Molecular Mechanisms of Dimorphic Transition in Penicillium marneffei.</title>
        <authorList>
            <person name="Yang E."/>
            <person name="Wang G."/>
            <person name="Cai J."/>
            <person name="Woo P.C."/>
            <person name="Lau S.K."/>
            <person name="Yuen K.-Y."/>
            <person name="Chow W.-N."/>
            <person name="Lin X."/>
        </authorList>
    </citation>
    <scope>NUCLEOTIDE SEQUENCE [LARGE SCALE GENOMIC DNA]</scope>
    <source>
        <strain evidence="10">PM1</strain>
    </source>
</reference>
<dbReference type="PROSITE" id="PS00217">
    <property type="entry name" value="SUGAR_TRANSPORT_2"/>
    <property type="match status" value="1"/>
</dbReference>
<evidence type="ECO:0000256" key="1">
    <source>
        <dbReference type="ARBA" id="ARBA00004141"/>
    </source>
</evidence>
<feature type="transmembrane region" description="Helical" evidence="8">
    <location>
        <begin position="269"/>
        <end position="291"/>
    </location>
</feature>
<dbReference type="Gene3D" id="1.20.1250.20">
    <property type="entry name" value="MFS general substrate transporter like domains"/>
    <property type="match status" value="1"/>
</dbReference>
<evidence type="ECO:0000256" key="3">
    <source>
        <dbReference type="ARBA" id="ARBA00022448"/>
    </source>
</evidence>
<protein>
    <submittedName>
        <fullName evidence="10">Putative polyol transporter 3</fullName>
    </submittedName>
</protein>
<keyword evidence="5 8" id="KW-1133">Transmembrane helix</keyword>
<sequence>MSDTGPHDGVHGVETAPYALDSGVKSANAEKIAESSAASDSEQGHIERVNLNNNVSAKIKNPLADFTPHQVIRDVNEFATAHALTDITPVLERGALVARDPANYASVEGLTEDESLAIQNEVLHKWKQPAALYFTIILCSIGAAVQGWDQEGSNGANLSFPDALGIPESGPNASRNQWLVGVVNAAPYIGAAGIGCWLSDPMNRLLARRGTIFVSAIFCVLAPIGGAVAQTWPQLFITRILLGIGMGLKASTIPIFCAENTPASIRGGLVMSWQLWTAFGIFLGCSANLAVMNTGDISWRLQLGSAFIPAIPLLVGVYFCPESPRWHIRNGNMRKAYESLLRLRNHEIQAARDLYYIYAQIQVEKEIIGTSNYITRAIELFTIPRVRRATLASFVVMIAQQMCGINIVAFYSSSIFSHAGASATSSNWASWGFGLVNFVFAFPAIFTIDTYGRRALLLFTFPNMAWTLLTAGLCFLLPDGSTKQLACVSLFVYLFAAFYSPGEGPVPFTYSAEVFPLSHREVGMSWAVATCLGWAAVLSITFPRMLNAMTPTGAFGFYAGLNVTALVMIFLWMPETKQRTLEELDYIFAVPTRRHMNYQINTALPYWFKRYILRQNVKLEPLYHFDHVAGAEEVVEATK</sequence>
<evidence type="ECO:0000256" key="5">
    <source>
        <dbReference type="ARBA" id="ARBA00022989"/>
    </source>
</evidence>
<dbReference type="NCBIfam" id="TIGR00879">
    <property type="entry name" value="SP"/>
    <property type="match status" value="1"/>
</dbReference>
<evidence type="ECO:0000256" key="8">
    <source>
        <dbReference type="SAM" id="Phobius"/>
    </source>
</evidence>
<keyword evidence="4 8" id="KW-0812">Transmembrane</keyword>
<dbReference type="FunFam" id="1.20.1250.20:FF:000100">
    <property type="entry name" value="MFS sugar transporter, putative"/>
    <property type="match status" value="1"/>
</dbReference>
<feature type="transmembrane region" description="Helical" evidence="8">
    <location>
        <begin position="178"/>
        <end position="198"/>
    </location>
</feature>
<dbReference type="InterPro" id="IPR005828">
    <property type="entry name" value="MFS_sugar_transport-like"/>
</dbReference>
<comment type="subcellular location">
    <subcellularLocation>
        <location evidence="1">Membrane</location>
        <topology evidence="1">Multi-pass membrane protein</topology>
    </subcellularLocation>
</comment>
<proteinExistence type="inferred from homology"/>
<evidence type="ECO:0000256" key="6">
    <source>
        <dbReference type="ARBA" id="ARBA00023136"/>
    </source>
</evidence>
<feature type="transmembrane region" description="Helical" evidence="8">
    <location>
        <begin position="455"/>
        <end position="478"/>
    </location>
</feature>
<feature type="transmembrane region" description="Helical" evidence="8">
    <location>
        <begin position="210"/>
        <end position="230"/>
    </location>
</feature>
<feature type="transmembrane region" description="Helical" evidence="8">
    <location>
        <begin position="236"/>
        <end position="257"/>
    </location>
</feature>
<dbReference type="InterPro" id="IPR036259">
    <property type="entry name" value="MFS_trans_sf"/>
</dbReference>
<dbReference type="HOGENOM" id="CLU_001265_43_5_1"/>
<feature type="transmembrane region" description="Helical" evidence="8">
    <location>
        <begin position="130"/>
        <end position="148"/>
    </location>
</feature>
<dbReference type="eggNOG" id="KOG0254">
    <property type="taxonomic scope" value="Eukaryota"/>
</dbReference>
<comment type="caution">
    <text evidence="10">The sequence shown here is derived from an EMBL/GenBank/DDBJ whole genome shotgun (WGS) entry which is preliminary data.</text>
</comment>
<dbReference type="InterPro" id="IPR003663">
    <property type="entry name" value="Sugar/inositol_transpt"/>
</dbReference>
<dbReference type="GO" id="GO:0015791">
    <property type="term" value="P:polyol transmembrane transport"/>
    <property type="evidence" value="ECO:0007669"/>
    <property type="project" value="UniProtKB-ARBA"/>
</dbReference>
<dbReference type="GO" id="GO:0015798">
    <property type="term" value="P:myo-inositol transport"/>
    <property type="evidence" value="ECO:0007669"/>
    <property type="project" value="UniProtKB-ARBA"/>
</dbReference>
<keyword evidence="3 7" id="KW-0813">Transport</keyword>
<dbReference type="GO" id="GO:0016020">
    <property type="term" value="C:membrane"/>
    <property type="evidence" value="ECO:0007669"/>
    <property type="project" value="UniProtKB-SubCell"/>
</dbReference>
<name>A0A093VG55_TALMA</name>
<dbReference type="InterPro" id="IPR050814">
    <property type="entry name" value="Myo-inositol_Transporter"/>
</dbReference>
<dbReference type="PANTHER" id="PTHR48020">
    <property type="entry name" value="PROTON MYO-INOSITOL COTRANSPORTER"/>
    <property type="match status" value="1"/>
</dbReference>
<dbReference type="PROSITE" id="PS50850">
    <property type="entry name" value="MFS"/>
    <property type="match status" value="1"/>
</dbReference>
<comment type="similarity">
    <text evidence="2 7">Belongs to the major facilitator superfamily. Sugar transporter (TC 2.A.1.1) family.</text>
</comment>
<dbReference type="Pfam" id="PF00083">
    <property type="entry name" value="Sugar_tr"/>
    <property type="match status" value="1"/>
</dbReference>
<accession>A0A093VG55</accession>
<feature type="transmembrane region" description="Helical" evidence="8">
    <location>
        <begin position="554"/>
        <end position="573"/>
    </location>
</feature>
<dbReference type="PANTHER" id="PTHR48020:SF4">
    <property type="entry name" value="SYMPORT, PUTATIVE (AFU_ORTHOLOGUE AFUA_3G11790)-RELATED"/>
    <property type="match status" value="1"/>
</dbReference>
<dbReference type="AlphaFoldDB" id="A0A093VG55"/>
<dbReference type="EMBL" id="JPOX01000010">
    <property type="protein sequence ID" value="KFX48969.1"/>
    <property type="molecule type" value="Genomic_DNA"/>
</dbReference>